<evidence type="ECO:0000256" key="5">
    <source>
        <dbReference type="ARBA" id="ARBA00041564"/>
    </source>
</evidence>
<dbReference type="AlphaFoldDB" id="A0A934W570"/>
<dbReference type="NCBIfam" id="TIGR00543">
    <property type="entry name" value="isochor_syn"/>
    <property type="match status" value="1"/>
</dbReference>
<dbReference type="InterPro" id="IPR004561">
    <property type="entry name" value="IsoChor_synthase"/>
</dbReference>
<evidence type="ECO:0000256" key="1">
    <source>
        <dbReference type="ARBA" id="ARBA00000799"/>
    </source>
</evidence>
<accession>A0A934W570</accession>
<dbReference type="InterPro" id="IPR005801">
    <property type="entry name" value="ADC_synthase"/>
</dbReference>
<evidence type="ECO:0000256" key="4">
    <source>
        <dbReference type="ARBA" id="ARBA00023235"/>
    </source>
</evidence>
<dbReference type="EC" id="5.4.4.2" evidence="3"/>
<dbReference type="GO" id="GO:0008909">
    <property type="term" value="F:isochorismate synthase activity"/>
    <property type="evidence" value="ECO:0007669"/>
    <property type="project" value="UniProtKB-EC"/>
</dbReference>
<name>A0A934W570_9MICO</name>
<dbReference type="EMBL" id="JAEPES010000006">
    <property type="protein sequence ID" value="MBK4349024.1"/>
    <property type="molecule type" value="Genomic_DNA"/>
</dbReference>
<evidence type="ECO:0000313" key="7">
    <source>
        <dbReference type="EMBL" id="MBK4349024.1"/>
    </source>
</evidence>
<evidence type="ECO:0000259" key="6">
    <source>
        <dbReference type="Pfam" id="PF00425"/>
    </source>
</evidence>
<protein>
    <recommendedName>
        <fullName evidence="3">isochorismate synthase</fullName>
        <ecNumber evidence="3">5.4.4.2</ecNumber>
    </recommendedName>
    <alternativeName>
        <fullName evidence="5">Isochorismate mutase</fullName>
    </alternativeName>
</protein>
<comment type="caution">
    <text evidence="7">The sequence shown here is derived from an EMBL/GenBank/DDBJ whole genome shotgun (WGS) entry which is preliminary data.</text>
</comment>
<dbReference type="InterPro" id="IPR015890">
    <property type="entry name" value="Chorismate_C"/>
</dbReference>
<comment type="similarity">
    <text evidence="2">Belongs to the isochorismate synthase family.</text>
</comment>
<feature type="domain" description="Chorismate-utilising enzyme C-terminal" evidence="6">
    <location>
        <begin position="131"/>
        <end position="379"/>
    </location>
</feature>
<reference evidence="7" key="1">
    <citation type="submission" date="2021-01" db="EMBL/GenBank/DDBJ databases">
        <title>Lacisediminihabitans sp. nov. strain G11-30, isolated from Antarctic Soil.</title>
        <authorList>
            <person name="Li J."/>
        </authorList>
    </citation>
    <scope>NUCLEOTIDE SEQUENCE</scope>
    <source>
        <strain evidence="7">G11-30</strain>
    </source>
</reference>
<organism evidence="7 8">
    <name type="scientific">Lacisediminihabitans changchengi</name>
    <dbReference type="NCBI Taxonomy" id="2787634"/>
    <lineage>
        <taxon>Bacteria</taxon>
        <taxon>Bacillati</taxon>
        <taxon>Actinomycetota</taxon>
        <taxon>Actinomycetes</taxon>
        <taxon>Micrococcales</taxon>
        <taxon>Microbacteriaceae</taxon>
        <taxon>Lacisediminihabitans</taxon>
    </lineage>
</organism>
<dbReference type="PANTHER" id="PTHR42839">
    <property type="entry name" value="ISOCHORISMATE SYNTHASE ENTC"/>
    <property type="match status" value="1"/>
</dbReference>
<dbReference type="Gene3D" id="3.60.120.10">
    <property type="entry name" value="Anthranilate synthase"/>
    <property type="match status" value="1"/>
</dbReference>
<dbReference type="SUPFAM" id="SSF56322">
    <property type="entry name" value="ADC synthase"/>
    <property type="match status" value="1"/>
</dbReference>
<dbReference type="Proteomes" id="UP000636458">
    <property type="component" value="Unassembled WGS sequence"/>
</dbReference>
<sequence length="391" mass="41182">MLDRRHPLLWSRRGFGLVGIGEAVRLEFCGPTRFADAASAWRTLVAAATITDPLRRTGTGLIALGSFAFSDHSAETSVLIVPELIVGRDVDQSWVTRVGAGYPAPPPAVPPAVPFGDDIEVTLRPGSLDANGYVAAVTAAVSRIHDHELSKVVLARELVGTLPAGGDIRRVIDALGTRYPDCWTFCVDGFLGASPETLVSVDGGSVSARVLAGSAARGTDAESDQAAAVALATSQKDQDEHEFAVQNVLASLRAHSADVTASEQPFTLKLPNLWHLASDIEGELTDGSTSLDLVRALHPTAAVAGTPTKTALALIEELEPFDRGRYAGPVGWIGADGDGEWAVALRSAQVRDGTITAYAGAGIVSESVPQRELLETRMKFRPIVEALAPIE</sequence>
<dbReference type="PANTHER" id="PTHR42839:SF2">
    <property type="entry name" value="ISOCHORISMATE SYNTHASE ENTC"/>
    <property type="match status" value="1"/>
</dbReference>
<comment type="catalytic activity">
    <reaction evidence="1">
        <text>chorismate = isochorismate</text>
        <dbReference type="Rhea" id="RHEA:18985"/>
        <dbReference type="ChEBI" id="CHEBI:29748"/>
        <dbReference type="ChEBI" id="CHEBI:29780"/>
        <dbReference type="EC" id="5.4.4.2"/>
    </reaction>
</comment>
<evidence type="ECO:0000313" key="8">
    <source>
        <dbReference type="Proteomes" id="UP000636458"/>
    </source>
</evidence>
<keyword evidence="4 7" id="KW-0413">Isomerase</keyword>
<dbReference type="RefSeq" id="WP_200557330.1">
    <property type="nucleotide sequence ID" value="NZ_JAEPES010000006.1"/>
</dbReference>
<keyword evidence="8" id="KW-1185">Reference proteome</keyword>
<gene>
    <name evidence="7" type="ORF">IV501_15430</name>
</gene>
<proteinExistence type="inferred from homology"/>
<dbReference type="Pfam" id="PF00425">
    <property type="entry name" value="Chorismate_bind"/>
    <property type="match status" value="1"/>
</dbReference>
<evidence type="ECO:0000256" key="3">
    <source>
        <dbReference type="ARBA" id="ARBA00012824"/>
    </source>
</evidence>
<evidence type="ECO:0000256" key="2">
    <source>
        <dbReference type="ARBA" id="ARBA00005297"/>
    </source>
</evidence>